<evidence type="ECO:0000313" key="10">
    <source>
        <dbReference type="Proteomes" id="UP000694522"/>
    </source>
</evidence>
<accession>A0A8B9FU34</accession>
<dbReference type="AlphaFoldDB" id="A0A8B9FU34"/>
<sequence length="219" mass="23307">MGRRVTARELCENDDLATSLVLDSVLGFRTHKMGGVALPEVGVAWPQGPCARSPLPALRRRHLLRAAVDSFRRRRDPEAAWRALSAAWAGPFFQQRRPAQRAALKSHVSRGGALWGRGCLRGARDGFPVGGYGAWGGFSVGRCGALWGTGGFSMGCYGTWGVLCGAWGVHYKASYGALRALYGARYGARGVVCGALWGMGGSLWDVGQALCGTGWSYGA</sequence>
<dbReference type="InterPro" id="IPR041938">
    <property type="entry name" value="Hist-Lys_N-MTase_N"/>
</dbReference>
<dbReference type="InterPro" id="IPR039977">
    <property type="entry name" value="Suv4-20/Set9"/>
</dbReference>
<dbReference type="Ensembl" id="ENSACOT00000012303.1">
    <property type="protein sequence ID" value="ENSACOP00000011878.1"/>
    <property type="gene ID" value="ENSACOG00000008273.1"/>
</dbReference>
<evidence type="ECO:0000256" key="3">
    <source>
        <dbReference type="ARBA" id="ARBA00022454"/>
    </source>
</evidence>
<keyword evidence="5" id="KW-0808">Transferase</keyword>
<dbReference type="FunFam" id="1.10.10.1700:FF:000001">
    <property type="entry name" value="Histone-lysine N-methyltransferase"/>
    <property type="match status" value="1"/>
</dbReference>
<keyword evidence="6" id="KW-0949">S-adenosyl-L-methionine</keyword>
<evidence type="ECO:0000256" key="4">
    <source>
        <dbReference type="ARBA" id="ARBA00022603"/>
    </source>
</evidence>
<name>A0A8B9FU34_9PSIT</name>
<comment type="subcellular location">
    <subcellularLocation>
        <location evidence="2">Chromosome</location>
    </subcellularLocation>
    <subcellularLocation>
        <location evidence="1">Nucleus</location>
    </subcellularLocation>
</comment>
<dbReference type="PANTHER" id="PTHR12977:SF11">
    <property type="entry name" value="HISTONE-LYSINE N-METHYLTRANSFERASE KMT5C"/>
    <property type="match status" value="1"/>
</dbReference>
<dbReference type="GO" id="GO:0005694">
    <property type="term" value="C:chromosome"/>
    <property type="evidence" value="ECO:0007669"/>
    <property type="project" value="UniProtKB-SubCell"/>
</dbReference>
<evidence type="ECO:0000256" key="6">
    <source>
        <dbReference type="ARBA" id="ARBA00022691"/>
    </source>
</evidence>
<reference evidence="9" key="2">
    <citation type="submission" date="2025-09" db="UniProtKB">
        <authorList>
            <consortium name="Ensembl"/>
        </authorList>
    </citation>
    <scope>IDENTIFICATION</scope>
</reference>
<evidence type="ECO:0000256" key="7">
    <source>
        <dbReference type="ARBA" id="ARBA00022853"/>
    </source>
</evidence>
<protein>
    <submittedName>
        <fullName evidence="9">Uncharacterized protein</fullName>
    </submittedName>
</protein>
<dbReference type="PANTHER" id="PTHR12977">
    <property type="entry name" value="SUPPRESSOR OF VARIEGATION 4-20-RELATED"/>
    <property type="match status" value="1"/>
</dbReference>
<reference evidence="9" key="1">
    <citation type="submission" date="2025-08" db="UniProtKB">
        <authorList>
            <consortium name="Ensembl"/>
        </authorList>
    </citation>
    <scope>IDENTIFICATION</scope>
</reference>
<evidence type="ECO:0000256" key="5">
    <source>
        <dbReference type="ARBA" id="ARBA00022679"/>
    </source>
</evidence>
<dbReference type="GO" id="GO:0032259">
    <property type="term" value="P:methylation"/>
    <property type="evidence" value="ECO:0007669"/>
    <property type="project" value="UniProtKB-KW"/>
</dbReference>
<evidence type="ECO:0000256" key="2">
    <source>
        <dbReference type="ARBA" id="ARBA00004286"/>
    </source>
</evidence>
<dbReference type="GO" id="GO:0005634">
    <property type="term" value="C:nucleus"/>
    <property type="evidence" value="ECO:0007669"/>
    <property type="project" value="UniProtKB-SubCell"/>
</dbReference>
<keyword evidence="7" id="KW-0156">Chromatin regulator</keyword>
<proteinExistence type="predicted"/>
<dbReference type="Proteomes" id="UP000694522">
    <property type="component" value="Unplaced"/>
</dbReference>
<keyword evidence="4" id="KW-0489">Methyltransferase</keyword>
<keyword evidence="10" id="KW-1185">Reference proteome</keyword>
<dbReference type="Gene3D" id="1.10.10.1700">
    <property type="entry name" value="Histone-lysine N-methyltransferase"/>
    <property type="match status" value="1"/>
</dbReference>
<organism evidence="9 10">
    <name type="scientific">Amazona collaria</name>
    <name type="common">yellow-billed parrot</name>
    <dbReference type="NCBI Taxonomy" id="241587"/>
    <lineage>
        <taxon>Eukaryota</taxon>
        <taxon>Metazoa</taxon>
        <taxon>Chordata</taxon>
        <taxon>Craniata</taxon>
        <taxon>Vertebrata</taxon>
        <taxon>Euteleostomi</taxon>
        <taxon>Archelosauria</taxon>
        <taxon>Archosauria</taxon>
        <taxon>Dinosauria</taxon>
        <taxon>Saurischia</taxon>
        <taxon>Theropoda</taxon>
        <taxon>Coelurosauria</taxon>
        <taxon>Aves</taxon>
        <taxon>Neognathae</taxon>
        <taxon>Neoaves</taxon>
        <taxon>Telluraves</taxon>
        <taxon>Australaves</taxon>
        <taxon>Psittaciformes</taxon>
        <taxon>Psittacidae</taxon>
        <taxon>Amazona</taxon>
    </lineage>
</organism>
<dbReference type="GO" id="GO:0042799">
    <property type="term" value="F:histone H4K20 methyltransferase activity"/>
    <property type="evidence" value="ECO:0007669"/>
    <property type="project" value="UniProtKB-ARBA"/>
</dbReference>
<keyword evidence="8" id="KW-0539">Nucleus</keyword>
<evidence type="ECO:0000256" key="1">
    <source>
        <dbReference type="ARBA" id="ARBA00004123"/>
    </source>
</evidence>
<evidence type="ECO:0000256" key="8">
    <source>
        <dbReference type="ARBA" id="ARBA00023242"/>
    </source>
</evidence>
<evidence type="ECO:0000313" key="9">
    <source>
        <dbReference type="Ensembl" id="ENSACOP00000011878.1"/>
    </source>
</evidence>
<keyword evidence="3" id="KW-0158">Chromosome</keyword>